<reference evidence="1 3" key="1">
    <citation type="submission" date="2024-04" db="EMBL/GenBank/DDBJ databases">
        <title>Tritrichomonas musculus Genome.</title>
        <authorList>
            <person name="Alves-Ferreira E."/>
            <person name="Grigg M."/>
            <person name="Lorenzi H."/>
            <person name="Galac M."/>
        </authorList>
    </citation>
    <scope>NUCLEOTIDE SEQUENCE [LARGE SCALE GENOMIC DNA]</scope>
    <source>
        <strain evidence="1 3">EAF2021</strain>
    </source>
</reference>
<protein>
    <submittedName>
        <fullName evidence="1">Uncharacterized protein</fullName>
    </submittedName>
</protein>
<keyword evidence="3" id="KW-1185">Reference proteome</keyword>
<dbReference type="EMBL" id="JAPFFF010000036">
    <property type="protein sequence ID" value="KAK8843096.1"/>
    <property type="molecule type" value="Genomic_DNA"/>
</dbReference>
<comment type="caution">
    <text evidence="1">The sequence shown here is derived from an EMBL/GenBank/DDBJ whole genome shotgun (WGS) entry which is preliminary data.</text>
</comment>
<dbReference type="Proteomes" id="UP001470230">
    <property type="component" value="Unassembled WGS sequence"/>
</dbReference>
<evidence type="ECO:0000313" key="3">
    <source>
        <dbReference type="Proteomes" id="UP001470230"/>
    </source>
</evidence>
<organism evidence="1 3">
    <name type="scientific">Tritrichomonas musculus</name>
    <dbReference type="NCBI Taxonomy" id="1915356"/>
    <lineage>
        <taxon>Eukaryota</taxon>
        <taxon>Metamonada</taxon>
        <taxon>Parabasalia</taxon>
        <taxon>Tritrichomonadida</taxon>
        <taxon>Tritrichomonadidae</taxon>
        <taxon>Tritrichomonas</taxon>
    </lineage>
</organism>
<proteinExistence type="predicted"/>
<gene>
    <name evidence="1" type="ORF">M9Y10_021016</name>
    <name evidence="2" type="ORF">M9Y10_025287</name>
</gene>
<name>A0ABR2GLT2_9EUKA</name>
<evidence type="ECO:0000313" key="2">
    <source>
        <dbReference type="EMBL" id="KAK8843096.1"/>
    </source>
</evidence>
<sequence>MELWLPKLNENFAAYYRNEAIPESEYFYNFELMNKDETDYLSFTDRMHLSKRMRYEIANIQNLFLVRNLNGYMQTASFLVLEFRQIIDPIVPSFIFNSSIQSKMDDDYLNALFGGKVCGYLLNAAFHHQDCRIRKISTKWFFFCVIGCSLDLILNGNDEILEKYYFKVLLLGFFSMIHIQKNTCHKTNHPRLFTPSVVREYLNLYICFFENLVPIKFGNF</sequence>
<accession>A0ABR2GLT2</accession>
<dbReference type="EMBL" id="JAPFFF010000278">
    <property type="protein sequence ID" value="KAK8834885.1"/>
    <property type="molecule type" value="Genomic_DNA"/>
</dbReference>
<evidence type="ECO:0000313" key="1">
    <source>
        <dbReference type="EMBL" id="KAK8834885.1"/>
    </source>
</evidence>